<reference evidence="2 3" key="1">
    <citation type="submission" date="2019-03" db="EMBL/GenBank/DDBJ databases">
        <title>First draft genome of Liparis tanakae, snailfish: a comprehensive survey of snailfish specific genes.</title>
        <authorList>
            <person name="Kim W."/>
            <person name="Song I."/>
            <person name="Jeong J.-H."/>
            <person name="Kim D."/>
            <person name="Kim S."/>
            <person name="Ryu S."/>
            <person name="Song J.Y."/>
            <person name="Lee S.K."/>
        </authorList>
    </citation>
    <scope>NUCLEOTIDE SEQUENCE [LARGE SCALE GENOMIC DNA]</scope>
    <source>
        <tissue evidence="2">Muscle</tissue>
    </source>
</reference>
<protein>
    <submittedName>
        <fullName evidence="2">Uncharacterized protein</fullName>
    </submittedName>
</protein>
<sequence>MSFTTPSSSNPVQSSVLISSSSSFFFLLFSAFPPSELLLAGGTLFFPPFLSSSPLRWASFMWASEAAFLQVLAFRTFSPSQAFCLFFSFPTSCFQYWLDFTPVSVLQLTSRLTRPSPDVCQTQLWPSLVVSSPEPGTERFLALLAGSGDGGGCRGFSGFASPGCPLASATTGRQRKRRRRKLHGRTLMISLSASPASLQLTAPGERRSTDVSKRSRMS</sequence>
<comment type="caution">
    <text evidence="2">The sequence shown here is derived from an EMBL/GenBank/DDBJ whole genome shotgun (WGS) entry which is preliminary data.</text>
</comment>
<dbReference type="EMBL" id="SRLO01000123">
    <property type="protein sequence ID" value="TNN73543.1"/>
    <property type="molecule type" value="Genomic_DNA"/>
</dbReference>
<evidence type="ECO:0000313" key="3">
    <source>
        <dbReference type="Proteomes" id="UP000314294"/>
    </source>
</evidence>
<keyword evidence="3" id="KW-1185">Reference proteome</keyword>
<dbReference type="AlphaFoldDB" id="A0A4Z2I8V3"/>
<accession>A0A4Z2I8V3</accession>
<feature type="compositionally biased region" description="Basic and acidic residues" evidence="1">
    <location>
        <begin position="204"/>
        <end position="218"/>
    </location>
</feature>
<evidence type="ECO:0000256" key="1">
    <source>
        <dbReference type="SAM" id="MobiDB-lite"/>
    </source>
</evidence>
<evidence type="ECO:0000313" key="2">
    <source>
        <dbReference type="EMBL" id="TNN73543.1"/>
    </source>
</evidence>
<feature type="region of interest" description="Disordered" evidence="1">
    <location>
        <begin position="193"/>
        <end position="218"/>
    </location>
</feature>
<organism evidence="2 3">
    <name type="scientific">Liparis tanakae</name>
    <name type="common">Tanaka's snailfish</name>
    <dbReference type="NCBI Taxonomy" id="230148"/>
    <lineage>
        <taxon>Eukaryota</taxon>
        <taxon>Metazoa</taxon>
        <taxon>Chordata</taxon>
        <taxon>Craniata</taxon>
        <taxon>Vertebrata</taxon>
        <taxon>Euteleostomi</taxon>
        <taxon>Actinopterygii</taxon>
        <taxon>Neopterygii</taxon>
        <taxon>Teleostei</taxon>
        <taxon>Neoteleostei</taxon>
        <taxon>Acanthomorphata</taxon>
        <taxon>Eupercaria</taxon>
        <taxon>Perciformes</taxon>
        <taxon>Cottioidei</taxon>
        <taxon>Cottales</taxon>
        <taxon>Liparidae</taxon>
        <taxon>Liparis</taxon>
    </lineage>
</organism>
<gene>
    <name evidence="2" type="ORF">EYF80_016138</name>
</gene>
<proteinExistence type="predicted"/>
<dbReference type="Proteomes" id="UP000314294">
    <property type="component" value="Unassembled WGS sequence"/>
</dbReference>
<name>A0A4Z2I8V3_9TELE</name>